<accession>A0A8X6EXA8</accession>
<evidence type="ECO:0000313" key="1">
    <source>
        <dbReference type="EMBL" id="GFQ63802.1"/>
    </source>
</evidence>
<keyword evidence="2" id="KW-1185">Reference proteome</keyword>
<protein>
    <submittedName>
        <fullName evidence="1">Hemocyanin C chain</fullName>
    </submittedName>
</protein>
<sequence>MASDAAEKQQRVLPLFEYCALPTKTKFGLRVERDPKLRGLGILGRGRLFSTFRSDHLVEANKLAEVLLGKLRMI</sequence>
<dbReference type="InterPro" id="IPR036697">
    <property type="entry name" value="Hemocyanin_N_sf"/>
</dbReference>
<dbReference type="EMBL" id="BMAO01019910">
    <property type="protein sequence ID" value="GFQ63802.1"/>
    <property type="molecule type" value="Genomic_DNA"/>
</dbReference>
<organism evidence="1 2">
    <name type="scientific">Trichonephila clavata</name>
    <name type="common">Joro spider</name>
    <name type="synonym">Nephila clavata</name>
    <dbReference type="NCBI Taxonomy" id="2740835"/>
    <lineage>
        <taxon>Eukaryota</taxon>
        <taxon>Metazoa</taxon>
        <taxon>Ecdysozoa</taxon>
        <taxon>Arthropoda</taxon>
        <taxon>Chelicerata</taxon>
        <taxon>Arachnida</taxon>
        <taxon>Araneae</taxon>
        <taxon>Araneomorphae</taxon>
        <taxon>Entelegynae</taxon>
        <taxon>Araneoidea</taxon>
        <taxon>Nephilidae</taxon>
        <taxon>Trichonephila</taxon>
    </lineage>
</organism>
<dbReference type="SUPFAM" id="SSF48050">
    <property type="entry name" value="Hemocyanin, N-terminal domain"/>
    <property type="match status" value="1"/>
</dbReference>
<dbReference type="AlphaFoldDB" id="A0A8X6EXA8"/>
<reference evidence="1" key="1">
    <citation type="submission" date="2020-07" db="EMBL/GenBank/DDBJ databases">
        <title>Multicomponent nature underlies the extraordinary mechanical properties of spider dragline silk.</title>
        <authorList>
            <person name="Kono N."/>
            <person name="Nakamura H."/>
            <person name="Mori M."/>
            <person name="Yoshida Y."/>
            <person name="Ohtoshi R."/>
            <person name="Malay A.D."/>
            <person name="Moran D.A.P."/>
            <person name="Tomita M."/>
            <person name="Numata K."/>
            <person name="Arakawa K."/>
        </authorList>
    </citation>
    <scope>NUCLEOTIDE SEQUENCE</scope>
</reference>
<comment type="caution">
    <text evidence="1">The sequence shown here is derived from an EMBL/GenBank/DDBJ whole genome shotgun (WGS) entry which is preliminary data.</text>
</comment>
<evidence type="ECO:0000313" key="2">
    <source>
        <dbReference type="Proteomes" id="UP000887116"/>
    </source>
</evidence>
<gene>
    <name evidence="1" type="primary">HCC</name>
    <name evidence="1" type="ORF">TNCT_496891</name>
</gene>
<dbReference type="Proteomes" id="UP000887116">
    <property type="component" value="Unassembled WGS sequence"/>
</dbReference>
<proteinExistence type="predicted"/>
<name>A0A8X6EXA8_TRICU</name>
<dbReference type="Gene3D" id="1.20.1370.10">
    <property type="entry name" value="Hemocyanin, N-terminal domain"/>
    <property type="match status" value="1"/>
</dbReference>